<accession>F4I8G4</accession>
<keyword evidence="5" id="KW-1185">Reference proteome</keyword>
<evidence type="ECO:0000313" key="5">
    <source>
        <dbReference type="Proteomes" id="UP000006548"/>
    </source>
</evidence>
<proteinExistence type="predicted"/>
<evidence type="ECO:0000313" key="4">
    <source>
        <dbReference type="EMBL" id="AEE35177.1"/>
    </source>
</evidence>
<sequence>MAIIFLCLCLLMKSVPYGTVDDDAHKELCTANLTIFNKLIKNALHTTWQTYTLEDVVLRRILESLSYPELRGSPGIPNLQENMKSDSVAFFTMEYRKPLLLGVEDLSLFDDDVDDDSHSNKRKTPPCSESKRTDKRSSYGHVSEYSSK</sequence>
<evidence type="ECO:0000313" key="3">
    <source>
        <dbReference type="Araport" id="AT1G71235"/>
    </source>
</evidence>
<reference evidence="5" key="2">
    <citation type="journal article" date="2017" name="Plant J.">
        <title>Araport11: a complete reannotation of the Arabidopsis thaliana reference genome.</title>
        <authorList>
            <person name="Cheng C.Y."/>
            <person name="Krishnakumar V."/>
            <person name="Chan A.P."/>
            <person name="Thibaud-Nissen F."/>
            <person name="Schobel S."/>
            <person name="Town C.D."/>
        </authorList>
    </citation>
    <scope>GENOME REANNOTATION</scope>
    <source>
        <strain evidence="5">cv. Columbia</strain>
    </source>
</reference>
<dbReference type="KEGG" id="ath:AT1G71235"/>
<dbReference type="Proteomes" id="UP000006548">
    <property type="component" value="Chromosome 1"/>
</dbReference>
<name>F4I8G4_ARATH</name>
<organism evidence="4 5">
    <name type="scientific">Arabidopsis thaliana</name>
    <name type="common">Mouse-ear cress</name>
    <dbReference type="NCBI Taxonomy" id="3702"/>
    <lineage>
        <taxon>Eukaryota</taxon>
        <taxon>Viridiplantae</taxon>
        <taxon>Streptophyta</taxon>
        <taxon>Embryophyta</taxon>
        <taxon>Tracheophyta</taxon>
        <taxon>Spermatophyta</taxon>
        <taxon>Magnoliopsida</taxon>
        <taxon>eudicotyledons</taxon>
        <taxon>Gunneridae</taxon>
        <taxon>Pentapetalae</taxon>
        <taxon>rosids</taxon>
        <taxon>malvids</taxon>
        <taxon>Brassicales</taxon>
        <taxon>Brassicaceae</taxon>
        <taxon>Camelineae</taxon>
        <taxon>Arabidopsis</taxon>
    </lineage>
</organism>
<dbReference type="EMBL" id="CP002684">
    <property type="protein sequence ID" value="AEE35177.1"/>
    <property type="molecule type" value="Genomic_DNA"/>
</dbReference>
<dbReference type="HOGENOM" id="CLU_1761267_0_0_1"/>
<feature type="region of interest" description="Disordered" evidence="1">
    <location>
        <begin position="110"/>
        <end position="148"/>
    </location>
</feature>
<dbReference type="Araport" id="AT1G71235"/>
<dbReference type="TAIR" id="AT1G71235"/>
<dbReference type="PaxDb" id="3702-AT1G71235.1"/>
<dbReference type="GeneID" id="843464"/>
<keyword evidence="2" id="KW-0732">Signal</keyword>
<dbReference type="InParanoid" id="F4I8G4"/>
<dbReference type="RefSeq" id="NP_683489.1">
    <property type="nucleotide sequence ID" value="NM_148648.1"/>
</dbReference>
<evidence type="ECO:0000256" key="2">
    <source>
        <dbReference type="SAM" id="SignalP"/>
    </source>
</evidence>
<protein>
    <submittedName>
        <fullName evidence="4">Uncharacterized protein</fullName>
    </submittedName>
</protein>
<gene>
    <name evidence="3 4" type="ordered locus">At1g71235</name>
</gene>
<dbReference type="AlphaFoldDB" id="F4I8G4"/>
<feature type="chain" id="PRO_5003315211" evidence="2">
    <location>
        <begin position="17"/>
        <end position="148"/>
    </location>
</feature>
<feature type="signal peptide" evidence="2">
    <location>
        <begin position="1"/>
        <end position="16"/>
    </location>
</feature>
<reference evidence="4 5" key="1">
    <citation type="journal article" date="2000" name="Nature">
        <title>Sequence and analysis of chromosome 1 of the plant Arabidopsis thaliana.</title>
        <authorList>
            <person name="Theologis A."/>
            <person name="Ecker J.R."/>
            <person name="Palm C.J."/>
            <person name="Federspiel N.A."/>
            <person name="Kaul S."/>
            <person name="White O."/>
            <person name="Alonso J."/>
            <person name="Altafi H."/>
            <person name="Araujo R."/>
            <person name="Bowman C.L."/>
            <person name="Brooks S.Y."/>
            <person name="Buehler E."/>
            <person name="Chan A."/>
            <person name="Chao Q."/>
            <person name="Chen H."/>
            <person name="Cheuk R.F."/>
            <person name="Chin C.W."/>
            <person name="Chung M.K."/>
            <person name="Conn L."/>
            <person name="Conway A.B."/>
            <person name="Conway A.R."/>
            <person name="Creasy T.H."/>
            <person name="Dewar K."/>
            <person name="Dunn P."/>
            <person name="Etgu P."/>
            <person name="Feldblyum T.V."/>
            <person name="Feng J."/>
            <person name="Fong B."/>
            <person name="Fujii C.Y."/>
            <person name="Gill J.E."/>
            <person name="Goldsmith A.D."/>
            <person name="Haas B."/>
            <person name="Hansen N.F."/>
            <person name="Hughes B."/>
            <person name="Huizar L."/>
            <person name="Hunter J.L."/>
            <person name="Jenkins J."/>
            <person name="Johnson-Hopson C."/>
            <person name="Khan S."/>
            <person name="Khaykin E."/>
            <person name="Kim C.J."/>
            <person name="Koo H.L."/>
            <person name="Kremenetskaia I."/>
            <person name="Kurtz D.B."/>
            <person name="Kwan A."/>
            <person name="Lam B."/>
            <person name="Langin-Hooper S."/>
            <person name="Lee A."/>
            <person name="Lee J.M."/>
            <person name="Lenz C.A."/>
            <person name="Li J.H."/>
            <person name="Li Y."/>
            <person name="Lin X."/>
            <person name="Liu S.X."/>
            <person name="Liu Z.A."/>
            <person name="Luros J.S."/>
            <person name="Maiti R."/>
            <person name="Marziali A."/>
            <person name="Militscher J."/>
            <person name="Miranda M."/>
            <person name="Nguyen M."/>
            <person name="Nierman W.C."/>
            <person name="Osborne B.I."/>
            <person name="Pai G."/>
            <person name="Peterson J."/>
            <person name="Pham P.K."/>
            <person name="Rizzo M."/>
            <person name="Rooney T."/>
            <person name="Rowley D."/>
            <person name="Sakano H."/>
            <person name="Salzberg S.L."/>
            <person name="Schwartz J.R."/>
            <person name="Shinn P."/>
            <person name="Southwick A.M."/>
            <person name="Sun H."/>
            <person name="Tallon L.J."/>
            <person name="Tambunga G."/>
            <person name="Toriumi M.J."/>
            <person name="Town C.D."/>
            <person name="Utterback T."/>
            <person name="Van Aken S."/>
            <person name="Vaysberg M."/>
            <person name="Vysotskaia V.S."/>
            <person name="Walker M."/>
            <person name="Wu D."/>
            <person name="Yu G."/>
            <person name="Fraser C.M."/>
            <person name="Venter J.C."/>
            <person name="Davis R.W."/>
        </authorList>
    </citation>
    <scope>NUCLEOTIDE SEQUENCE [LARGE SCALE GENOMIC DNA]</scope>
    <source>
        <strain evidence="5">cv. Columbia</strain>
    </source>
</reference>
<evidence type="ECO:0000256" key="1">
    <source>
        <dbReference type="SAM" id="MobiDB-lite"/>
    </source>
</evidence>